<dbReference type="EMBL" id="CM000126">
    <property type="protein sequence ID" value="EEC70700.1"/>
    <property type="molecule type" value="Genomic_DNA"/>
</dbReference>
<feature type="region of interest" description="Disordered" evidence="1">
    <location>
        <begin position="77"/>
        <end position="110"/>
    </location>
</feature>
<reference evidence="2 3" key="1">
    <citation type="journal article" date="2005" name="PLoS Biol.">
        <title>The genomes of Oryza sativa: a history of duplications.</title>
        <authorList>
            <person name="Yu J."/>
            <person name="Wang J."/>
            <person name="Lin W."/>
            <person name="Li S."/>
            <person name="Li H."/>
            <person name="Zhou J."/>
            <person name="Ni P."/>
            <person name="Dong W."/>
            <person name="Hu S."/>
            <person name="Zeng C."/>
            <person name="Zhang J."/>
            <person name="Zhang Y."/>
            <person name="Li R."/>
            <person name="Xu Z."/>
            <person name="Li S."/>
            <person name="Li X."/>
            <person name="Zheng H."/>
            <person name="Cong L."/>
            <person name="Lin L."/>
            <person name="Yin J."/>
            <person name="Geng J."/>
            <person name="Li G."/>
            <person name="Shi J."/>
            <person name="Liu J."/>
            <person name="Lv H."/>
            <person name="Li J."/>
            <person name="Wang J."/>
            <person name="Deng Y."/>
            <person name="Ran L."/>
            <person name="Shi X."/>
            <person name="Wang X."/>
            <person name="Wu Q."/>
            <person name="Li C."/>
            <person name="Ren X."/>
            <person name="Wang J."/>
            <person name="Wang X."/>
            <person name="Li D."/>
            <person name="Liu D."/>
            <person name="Zhang X."/>
            <person name="Ji Z."/>
            <person name="Zhao W."/>
            <person name="Sun Y."/>
            <person name="Zhang Z."/>
            <person name="Bao J."/>
            <person name="Han Y."/>
            <person name="Dong L."/>
            <person name="Ji J."/>
            <person name="Chen P."/>
            <person name="Wu S."/>
            <person name="Liu J."/>
            <person name="Xiao Y."/>
            <person name="Bu D."/>
            <person name="Tan J."/>
            <person name="Yang L."/>
            <person name="Ye C."/>
            <person name="Zhang J."/>
            <person name="Xu J."/>
            <person name="Zhou Y."/>
            <person name="Yu Y."/>
            <person name="Zhang B."/>
            <person name="Zhuang S."/>
            <person name="Wei H."/>
            <person name="Liu B."/>
            <person name="Lei M."/>
            <person name="Yu H."/>
            <person name="Li Y."/>
            <person name="Xu H."/>
            <person name="Wei S."/>
            <person name="He X."/>
            <person name="Fang L."/>
            <person name="Zhang Z."/>
            <person name="Zhang Y."/>
            <person name="Huang X."/>
            <person name="Su Z."/>
            <person name="Tong W."/>
            <person name="Li J."/>
            <person name="Tong Z."/>
            <person name="Li S."/>
            <person name="Ye J."/>
            <person name="Wang L."/>
            <person name="Fang L."/>
            <person name="Lei T."/>
            <person name="Chen C."/>
            <person name="Chen H."/>
            <person name="Xu Z."/>
            <person name="Li H."/>
            <person name="Huang H."/>
            <person name="Zhang F."/>
            <person name="Xu H."/>
            <person name="Li N."/>
            <person name="Zhao C."/>
            <person name="Li S."/>
            <person name="Dong L."/>
            <person name="Huang Y."/>
            <person name="Li L."/>
            <person name="Xi Y."/>
            <person name="Qi Q."/>
            <person name="Li W."/>
            <person name="Zhang B."/>
            <person name="Hu W."/>
            <person name="Zhang Y."/>
            <person name="Tian X."/>
            <person name="Jiao Y."/>
            <person name="Liang X."/>
            <person name="Jin J."/>
            <person name="Gao L."/>
            <person name="Zheng W."/>
            <person name="Hao B."/>
            <person name="Liu S."/>
            <person name="Wang W."/>
            <person name="Yuan L."/>
            <person name="Cao M."/>
            <person name="McDermott J."/>
            <person name="Samudrala R."/>
            <person name="Wang J."/>
            <person name="Wong G.K."/>
            <person name="Yang H."/>
        </authorList>
    </citation>
    <scope>NUCLEOTIDE SEQUENCE [LARGE SCALE GENOMIC DNA]</scope>
    <source>
        <strain evidence="3">cv. 93-11</strain>
    </source>
</reference>
<accession>B8A8K4</accession>
<gene>
    <name evidence="2" type="ORF">OsI_02064</name>
</gene>
<dbReference type="HOGENOM" id="CLU_2175172_0_0_1"/>
<dbReference type="Gramene" id="BGIOSGA001582-TA">
    <property type="protein sequence ID" value="BGIOSGA001582-PA"/>
    <property type="gene ID" value="BGIOSGA001582"/>
</dbReference>
<evidence type="ECO:0000313" key="2">
    <source>
        <dbReference type="EMBL" id="EEC70700.1"/>
    </source>
</evidence>
<keyword evidence="3" id="KW-1185">Reference proteome</keyword>
<proteinExistence type="predicted"/>
<protein>
    <submittedName>
        <fullName evidence="2">Uncharacterized protein</fullName>
    </submittedName>
</protein>
<sequence>MALDAKKEPLKPWSTFPIRVRGLHPCSTWQASSCACEHVGNTRNNGQSNAALAAILDQLKKMEITLGEHTATITRLESNKATTDRKAKGIYSHPGGGHNDGSSDGKGLNS</sequence>
<name>B8A8K4_ORYSI</name>
<evidence type="ECO:0000256" key="1">
    <source>
        <dbReference type="SAM" id="MobiDB-lite"/>
    </source>
</evidence>
<dbReference type="Proteomes" id="UP000007015">
    <property type="component" value="Chromosome 1"/>
</dbReference>
<dbReference type="AlphaFoldDB" id="B8A8K4"/>
<evidence type="ECO:0000313" key="3">
    <source>
        <dbReference type="Proteomes" id="UP000007015"/>
    </source>
</evidence>
<organism evidence="2 3">
    <name type="scientific">Oryza sativa subsp. indica</name>
    <name type="common">Rice</name>
    <dbReference type="NCBI Taxonomy" id="39946"/>
    <lineage>
        <taxon>Eukaryota</taxon>
        <taxon>Viridiplantae</taxon>
        <taxon>Streptophyta</taxon>
        <taxon>Embryophyta</taxon>
        <taxon>Tracheophyta</taxon>
        <taxon>Spermatophyta</taxon>
        <taxon>Magnoliopsida</taxon>
        <taxon>Liliopsida</taxon>
        <taxon>Poales</taxon>
        <taxon>Poaceae</taxon>
        <taxon>BOP clade</taxon>
        <taxon>Oryzoideae</taxon>
        <taxon>Oryzeae</taxon>
        <taxon>Oryzinae</taxon>
        <taxon>Oryza</taxon>
        <taxon>Oryza sativa</taxon>
    </lineage>
</organism>